<name>A0ABX9EM88_9GAMM</name>
<evidence type="ECO:0000313" key="2">
    <source>
        <dbReference type="Proteomes" id="UP000250186"/>
    </source>
</evidence>
<proteinExistence type="predicted"/>
<dbReference type="Proteomes" id="UP000250186">
    <property type="component" value="Unassembled WGS sequence"/>
</dbReference>
<dbReference type="EMBL" id="LUSW01000028">
    <property type="protein sequence ID" value="RAT32501.1"/>
    <property type="molecule type" value="Genomic_DNA"/>
</dbReference>
<dbReference type="RefSeq" id="WP_112092586.1">
    <property type="nucleotide sequence ID" value="NZ_LUSR01000084.1"/>
</dbReference>
<gene>
    <name evidence="1" type="ORF">AU492_12310</name>
</gene>
<keyword evidence="2" id="KW-1185">Reference proteome</keyword>
<accession>A0ABX9EM88</accession>
<protein>
    <submittedName>
        <fullName evidence="1">Uncharacterized protein</fullName>
    </submittedName>
</protein>
<comment type="caution">
    <text evidence="1">The sequence shown here is derived from an EMBL/GenBank/DDBJ whole genome shotgun (WGS) entry which is preliminary data.</text>
</comment>
<sequence length="139" mass="15959">MDTIIPTFKRLRSIAVFVERIARKFAPNSRFANWSLWLRYDAEALCDVAKELECAKACIQILGQLDNRHEVQELAVRSVYQAAYIFGECHFYGIEKRWPKALRRPLANAGIQLNAEEWAKGCHFGLNNSNRGNSQLTTE</sequence>
<evidence type="ECO:0000313" key="1">
    <source>
        <dbReference type="EMBL" id="RAT32501.1"/>
    </source>
</evidence>
<reference evidence="1 2" key="1">
    <citation type="submission" date="2016-02" db="EMBL/GenBank/DDBJ databases">
        <title>Species-wide whole genome sequencing reveals diversity, host range in Lonsdalea quercina.</title>
        <authorList>
            <person name="Li Y."/>
        </authorList>
    </citation>
    <scope>NUCLEOTIDE SEQUENCE [LARGE SCALE GENOMIC DNA]</scope>
    <source>
        <strain evidence="1 2">CFCC 12721</strain>
    </source>
</reference>
<organism evidence="1 2">
    <name type="scientific">Lonsdalea populi</name>
    <dbReference type="NCBI Taxonomy" id="1172565"/>
    <lineage>
        <taxon>Bacteria</taxon>
        <taxon>Pseudomonadati</taxon>
        <taxon>Pseudomonadota</taxon>
        <taxon>Gammaproteobacteria</taxon>
        <taxon>Enterobacterales</taxon>
        <taxon>Pectobacteriaceae</taxon>
        <taxon>Lonsdalea</taxon>
    </lineage>
</organism>